<gene>
    <name evidence="1" type="ORF">SARC_06943</name>
</gene>
<dbReference type="EMBL" id="KQ242118">
    <property type="protein sequence ID" value="KNC80694.1"/>
    <property type="molecule type" value="Genomic_DNA"/>
</dbReference>
<sequence>MKFIINMDTFAKYISILRNKEMLCLNYSINNLDSTETLYSRIRYEDFAIGHHTIVEIVRSRVDGLGTPNTDTMMLAANSTNWDNFLARMFFDPSSHWGLGDISGNSGSIVSRITLTSESDFDFTAIHMRSDGNDNDGLGTALSQFGENKDASCVFDALITTAKLVSNLILSHNGVRAKKCGNVLPDILVPLIQREKEKYLESDGRNGLLTNLADRANISIILVTINSKRLMHVNPTRKNMAAVSWTSQELQNREMSSKHVPNRHRVFNIDFNRVTHMNMSLRAYRDHVVWTTHREVTGEDLETLMRKHVEDPWSNQINAINRRGGQLAAVYFKNIWLTKELTDISLAKIKMQCLEVRLGGHVAEFVKLACTDFLSWNMTGMDDMDWTTRPTELI</sequence>
<evidence type="ECO:0000313" key="1">
    <source>
        <dbReference type="EMBL" id="KNC80694.1"/>
    </source>
</evidence>
<reference evidence="1 2" key="1">
    <citation type="submission" date="2011-02" db="EMBL/GenBank/DDBJ databases">
        <title>The Genome Sequence of Sphaeroforma arctica JP610.</title>
        <authorList>
            <consortium name="The Broad Institute Genome Sequencing Platform"/>
            <person name="Russ C."/>
            <person name="Cuomo C."/>
            <person name="Young S.K."/>
            <person name="Zeng Q."/>
            <person name="Gargeya S."/>
            <person name="Alvarado L."/>
            <person name="Berlin A."/>
            <person name="Chapman S.B."/>
            <person name="Chen Z."/>
            <person name="Freedman E."/>
            <person name="Gellesch M."/>
            <person name="Goldberg J."/>
            <person name="Griggs A."/>
            <person name="Gujja S."/>
            <person name="Heilman E."/>
            <person name="Heiman D."/>
            <person name="Howarth C."/>
            <person name="Mehta T."/>
            <person name="Neiman D."/>
            <person name="Pearson M."/>
            <person name="Roberts A."/>
            <person name="Saif S."/>
            <person name="Shea T."/>
            <person name="Shenoy N."/>
            <person name="Sisk P."/>
            <person name="Stolte C."/>
            <person name="Sykes S."/>
            <person name="White J."/>
            <person name="Yandava C."/>
            <person name="Burger G."/>
            <person name="Gray M.W."/>
            <person name="Holland P.W.H."/>
            <person name="King N."/>
            <person name="Lang F.B.F."/>
            <person name="Roger A.J."/>
            <person name="Ruiz-Trillo I."/>
            <person name="Haas B."/>
            <person name="Nusbaum C."/>
            <person name="Birren B."/>
        </authorList>
    </citation>
    <scope>NUCLEOTIDE SEQUENCE [LARGE SCALE GENOMIC DNA]</scope>
    <source>
        <strain evidence="1 2">JP610</strain>
    </source>
</reference>
<organism evidence="1 2">
    <name type="scientific">Sphaeroforma arctica JP610</name>
    <dbReference type="NCBI Taxonomy" id="667725"/>
    <lineage>
        <taxon>Eukaryota</taxon>
        <taxon>Ichthyosporea</taxon>
        <taxon>Ichthyophonida</taxon>
        <taxon>Sphaeroforma</taxon>
    </lineage>
</organism>
<dbReference type="RefSeq" id="XP_014154596.1">
    <property type="nucleotide sequence ID" value="XM_014299121.1"/>
</dbReference>
<keyword evidence="2" id="KW-1185">Reference proteome</keyword>
<dbReference type="GeneID" id="25907447"/>
<protein>
    <submittedName>
        <fullName evidence="1">Uncharacterized protein</fullName>
    </submittedName>
</protein>
<dbReference type="AlphaFoldDB" id="A0A0L0FVM8"/>
<dbReference type="Proteomes" id="UP000054560">
    <property type="component" value="Unassembled WGS sequence"/>
</dbReference>
<accession>A0A0L0FVM8</accession>
<evidence type="ECO:0000313" key="2">
    <source>
        <dbReference type="Proteomes" id="UP000054560"/>
    </source>
</evidence>
<name>A0A0L0FVM8_9EUKA</name>
<proteinExistence type="predicted"/>